<dbReference type="EMBL" id="VAHF01000012">
    <property type="protein sequence ID" value="TXG49053.1"/>
    <property type="molecule type" value="Genomic_DNA"/>
</dbReference>
<dbReference type="InterPro" id="IPR011713">
    <property type="entry name" value="Leu-rich_rpt_3"/>
</dbReference>
<proteinExistence type="predicted"/>
<accession>A0A5C7GWF1</accession>
<evidence type="ECO:0000256" key="2">
    <source>
        <dbReference type="ARBA" id="ARBA00022737"/>
    </source>
</evidence>
<name>A0A5C7GWF1_9ROSI</name>
<dbReference type="PROSITE" id="PS51450">
    <property type="entry name" value="LRR"/>
    <property type="match status" value="1"/>
</dbReference>
<protein>
    <recommendedName>
        <fullName evidence="8">TMV resistance protein N</fullName>
    </recommendedName>
</protein>
<dbReference type="InterPro" id="IPR044974">
    <property type="entry name" value="Disease_R_plants"/>
</dbReference>
<dbReference type="InterPro" id="IPR058546">
    <property type="entry name" value="RPS4B/Roq1-like_LRR"/>
</dbReference>
<dbReference type="OrthoDB" id="1733683at2759"/>
<keyword evidence="7" id="KW-1185">Reference proteome</keyword>
<keyword evidence="2" id="KW-0677">Repeat</keyword>
<dbReference type="PANTHER" id="PTHR11017:SF510">
    <property type="entry name" value="ADP-RIBOSYL CYCLASE_CYCLIC ADP-RIBOSE HYDROLASE"/>
    <property type="match status" value="1"/>
</dbReference>
<feature type="domain" description="C-JID" evidence="4">
    <location>
        <begin position="406"/>
        <end position="565"/>
    </location>
</feature>
<dbReference type="SMART" id="SM00369">
    <property type="entry name" value="LRR_TYP"/>
    <property type="match status" value="3"/>
</dbReference>
<dbReference type="PANTHER" id="PTHR11017">
    <property type="entry name" value="LEUCINE-RICH REPEAT-CONTAINING PROTEIN"/>
    <property type="match status" value="1"/>
</dbReference>
<dbReference type="GO" id="GO:0006952">
    <property type="term" value="P:defense response"/>
    <property type="evidence" value="ECO:0007669"/>
    <property type="project" value="InterPro"/>
</dbReference>
<dbReference type="Proteomes" id="UP000323000">
    <property type="component" value="Chromosome 12"/>
</dbReference>
<organism evidence="6 7">
    <name type="scientific">Acer yangbiense</name>
    <dbReference type="NCBI Taxonomy" id="1000413"/>
    <lineage>
        <taxon>Eukaryota</taxon>
        <taxon>Viridiplantae</taxon>
        <taxon>Streptophyta</taxon>
        <taxon>Embryophyta</taxon>
        <taxon>Tracheophyta</taxon>
        <taxon>Spermatophyta</taxon>
        <taxon>Magnoliopsida</taxon>
        <taxon>eudicotyledons</taxon>
        <taxon>Gunneridae</taxon>
        <taxon>Pentapetalae</taxon>
        <taxon>rosids</taxon>
        <taxon>malvids</taxon>
        <taxon>Sapindales</taxon>
        <taxon>Sapindaceae</taxon>
        <taxon>Hippocastanoideae</taxon>
        <taxon>Acereae</taxon>
        <taxon>Acer</taxon>
    </lineage>
</organism>
<dbReference type="InterPro" id="IPR032675">
    <property type="entry name" value="LRR_dom_sf"/>
</dbReference>
<dbReference type="InterPro" id="IPR003591">
    <property type="entry name" value="Leu-rich_rpt_typical-subtyp"/>
</dbReference>
<evidence type="ECO:0000259" key="4">
    <source>
        <dbReference type="Pfam" id="PF20160"/>
    </source>
</evidence>
<evidence type="ECO:0000313" key="7">
    <source>
        <dbReference type="Proteomes" id="UP000323000"/>
    </source>
</evidence>
<evidence type="ECO:0000256" key="1">
    <source>
        <dbReference type="ARBA" id="ARBA00022614"/>
    </source>
</evidence>
<dbReference type="InterPro" id="IPR045344">
    <property type="entry name" value="C-JID"/>
</dbReference>
<dbReference type="AlphaFoldDB" id="A0A5C7GWF1"/>
<dbReference type="InterPro" id="IPR001611">
    <property type="entry name" value="Leu-rich_rpt"/>
</dbReference>
<keyword evidence="1" id="KW-0433">Leucine-rich repeat</keyword>
<dbReference type="Pfam" id="PF07725">
    <property type="entry name" value="LRR_3"/>
    <property type="match status" value="1"/>
</dbReference>
<evidence type="ECO:0000259" key="5">
    <source>
        <dbReference type="Pfam" id="PF23286"/>
    </source>
</evidence>
<dbReference type="Gene3D" id="3.80.10.10">
    <property type="entry name" value="Ribonuclease Inhibitor"/>
    <property type="match status" value="2"/>
</dbReference>
<gene>
    <name evidence="6" type="ORF">EZV62_024928</name>
</gene>
<feature type="domain" description="Disease resistance protein RPS4B/Roq1-like leucine-rich repeats" evidence="5">
    <location>
        <begin position="145"/>
        <end position="353"/>
    </location>
</feature>
<reference evidence="7" key="1">
    <citation type="journal article" date="2019" name="Gigascience">
        <title>De novo genome assembly of the endangered Acer yangbiense, a plant species with extremely small populations endemic to Yunnan Province, China.</title>
        <authorList>
            <person name="Yang J."/>
            <person name="Wariss H.M."/>
            <person name="Tao L."/>
            <person name="Zhang R."/>
            <person name="Yun Q."/>
            <person name="Hollingsworth P."/>
            <person name="Dao Z."/>
            <person name="Luo G."/>
            <person name="Guo H."/>
            <person name="Ma Y."/>
            <person name="Sun W."/>
        </authorList>
    </citation>
    <scope>NUCLEOTIDE SEQUENCE [LARGE SCALE GENOMIC DNA]</scope>
    <source>
        <strain evidence="7">cv. Malutang</strain>
    </source>
</reference>
<evidence type="ECO:0000256" key="3">
    <source>
        <dbReference type="ARBA" id="ARBA00022821"/>
    </source>
</evidence>
<comment type="caution">
    <text evidence="6">The sequence shown here is derived from an EMBL/GenBank/DDBJ whole genome shotgun (WGS) entry which is preliminary data.</text>
</comment>
<dbReference type="SUPFAM" id="SSF52058">
    <property type="entry name" value="L domain-like"/>
    <property type="match status" value="1"/>
</dbReference>
<dbReference type="Pfam" id="PF23286">
    <property type="entry name" value="LRR_13"/>
    <property type="match status" value="1"/>
</dbReference>
<evidence type="ECO:0000313" key="6">
    <source>
        <dbReference type="EMBL" id="TXG49053.1"/>
    </source>
</evidence>
<keyword evidence="3" id="KW-0611">Plant defense</keyword>
<sequence length="620" mass="70754">MTNNKSTHEVEGIMLNKSKRQIPHLDGKSFSSMSKLRLLKINNVDLSEDLIYLSNELRFLEWDGYPSNSLPSTFQAQKLFELNLCHSKIKYLWKGMKTFEKLKNIKLSYSPNLIETPDFTRVPNLETLNLEGCSRLRELHKSVGFLLRLFMLNLKGCKNLESFPSNIGGLKYCLRTLNLEDCSKLDKLPQNLEVLECLEELKAGGTSIRQIPSSLVKLTNLQKLSFRDCRDQPSQTLMSFLWSYMFPQSRNERLRLPSLTGLHSLKSLVLSGCNLSEGTLPNDLDSLPSLEELDLSRNNFVNLPESISRLPKLEILCLRECKRLQSLPELPGAVYFVGTEHCSSLEVISWSTLKKLCTSRNIVLLHLFNCFKLVENQDRENSLAVMLLKLHLRELSFKSVGFNICLPGSEIPAAFKHWSTEGSKLQFGLSPNWYTDEFMGIALCAVFPEVSSESYGLNERLISCTISIGSRWMTYMIGIPSDVHSDHLWLGYLSIQEMIETQYSDPNDLRCIHVRDIQLSVQDGVYSDPNDPDNDALNSVADNRSPIFLPAKRCGIRMVYESELENFEEFPTGSNILEHHDGVCDPFFIFKNSYFPRPIISESNSLCLRAPSNNSLWHYK</sequence>
<dbReference type="Pfam" id="PF20160">
    <property type="entry name" value="C-JID"/>
    <property type="match status" value="1"/>
</dbReference>
<evidence type="ECO:0008006" key="8">
    <source>
        <dbReference type="Google" id="ProtNLM"/>
    </source>
</evidence>